<name>A0A0F9XJF0_9ZZZZ</name>
<accession>A0A0F9XJF0</accession>
<evidence type="ECO:0008006" key="2">
    <source>
        <dbReference type="Google" id="ProtNLM"/>
    </source>
</evidence>
<organism evidence="1">
    <name type="scientific">marine sediment metagenome</name>
    <dbReference type="NCBI Taxonomy" id="412755"/>
    <lineage>
        <taxon>unclassified sequences</taxon>
        <taxon>metagenomes</taxon>
        <taxon>ecological metagenomes</taxon>
    </lineage>
</organism>
<evidence type="ECO:0000313" key="1">
    <source>
        <dbReference type="EMBL" id="KKN99376.1"/>
    </source>
</evidence>
<gene>
    <name evidence="1" type="ORF">LCGC14_0138210</name>
</gene>
<protein>
    <recommendedName>
        <fullName evidence="2">DUF2059 domain-containing protein</fullName>
    </recommendedName>
</protein>
<reference evidence="1" key="1">
    <citation type="journal article" date="2015" name="Nature">
        <title>Complex archaea that bridge the gap between prokaryotes and eukaryotes.</title>
        <authorList>
            <person name="Spang A."/>
            <person name="Saw J.H."/>
            <person name="Jorgensen S.L."/>
            <person name="Zaremba-Niedzwiedzka K."/>
            <person name="Martijn J."/>
            <person name="Lind A.E."/>
            <person name="van Eijk R."/>
            <person name="Schleper C."/>
            <person name="Guy L."/>
            <person name="Ettema T.J."/>
        </authorList>
    </citation>
    <scope>NUCLEOTIDE SEQUENCE</scope>
</reference>
<comment type="caution">
    <text evidence="1">The sequence shown here is derived from an EMBL/GenBank/DDBJ whole genome shotgun (WGS) entry which is preliminary data.</text>
</comment>
<sequence>MRTFIVAVGLWLLALPVWADARTTVLVNVLRLGELAEILQREGLENAEQLDRDMLGGQGGPGWELQVRAIYSPERIVETVRTELEVALVGQEREDVIRFFAQGTGAQIIALENEARAAITDPEIEDAARARLSDLDGTADARLAQITALIDSGDMVERNVAAAMNSNFQFMRGMSDGNALQMTEAEMLADVTQQHDAVTEDTRSWLYSYLALAYSPLEDDALERYIAFSKTDAGRSLNSALFDGFGAAYEDVSYALGRAVALNMVAEDL</sequence>
<dbReference type="AlphaFoldDB" id="A0A0F9XJF0"/>
<proteinExistence type="predicted"/>
<dbReference type="EMBL" id="LAZR01000047">
    <property type="protein sequence ID" value="KKN99376.1"/>
    <property type="molecule type" value="Genomic_DNA"/>
</dbReference>